<evidence type="ECO:0000313" key="8">
    <source>
        <dbReference type="Proteomes" id="UP001152562"/>
    </source>
</evidence>
<dbReference type="Pfam" id="PF23557">
    <property type="entry name" value="TPR_leprecan"/>
    <property type="match status" value="1"/>
</dbReference>
<comment type="similarity">
    <text evidence="1">Belongs to the leprecan family.</text>
</comment>
<dbReference type="Pfam" id="PF25412">
    <property type="entry name" value="zf-C2H2_ZNF592"/>
    <property type="match status" value="1"/>
</dbReference>
<dbReference type="Proteomes" id="UP001152562">
    <property type="component" value="Unassembled WGS sequence"/>
</dbReference>
<name>A0A9P0TKZ9_PIEBR</name>
<dbReference type="PANTHER" id="PTHR13986:SF8">
    <property type="entry name" value="PROLYL 3-HYDROXYLASE 1-LIKE PROTEIN"/>
    <property type="match status" value="1"/>
</dbReference>
<dbReference type="InterPro" id="IPR057356">
    <property type="entry name" value="Znf-C2H2_ZNF592"/>
</dbReference>
<gene>
    <name evidence="7" type="ORF">PIBRA_LOCUS7716</name>
</gene>
<comment type="caution">
    <text evidence="7">The sequence shown here is derived from an EMBL/GenBank/DDBJ whole genome shotgun (WGS) entry which is preliminary data.</text>
</comment>
<dbReference type="InterPro" id="IPR011990">
    <property type="entry name" value="TPR-like_helical_dom_sf"/>
</dbReference>
<keyword evidence="4" id="KW-0863">Zinc-finger</keyword>
<evidence type="ECO:0000313" key="7">
    <source>
        <dbReference type="EMBL" id="CAH4031156.1"/>
    </source>
</evidence>
<keyword evidence="8" id="KW-1185">Reference proteome</keyword>
<feature type="domain" description="C2H2-type" evidence="6">
    <location>
        <begin position="972"/>
        <end position="994"/>
    </location>
</feature>
<keyword evidence="3" id="KW-0325">Glycoprotein</keyword>
<evidence type="ECO:0000256" key="5">
    <source>
        <dbReference type="SAM" id="SignalP"/>
    </source>
</evidence>
<feature type="domain" description="C2H2-type" evidence="6">
    <location>
        <begin position="664"/>
        <end position="691"/>
    </location>
</feature>
<dbReference type="InterPro" id="IPR036236">
    <property type="entry name" value="Znf_C2H2_sf"/>
</dbReference>
<protein>
    <recommendedName>
        <fullName evidence="6">C2H2-type domain-containing protein</fullName>
    </recommendedName>
</protein>
<dbReference type="GO" id="GO:0005783">
    <property type="term" value="C:endoplasmic reticulum"/>
    <property type="evidence" value="ECO:0007669"/>
    <property type="project" value="TreeGrafter"/>
</dbReference>
<dbReference type="SUPFAM" id="SSF57667">
    <property type="entry name" value="beta-beta-alpha zinc fingers"/>
    <property type="match status" value="1"/>
</dbReference>
<dbReference type="Gene3D" id="3.30.160.60">
    <property type="entry name" value="Classic Zinc Finger"/>
    <property type="match status" value="2"/>
</dbReference>
<keyword evidence="4" id="KW-0479">Metal-binding</keyword>
<dbReference type="AlphaFoldDB" id="A0A9P0TKZ9"/>
<dbReference type="InterPro" id="IPR013087">
    <property type="entry name" value="Znf_C2H2_type"/>
</dbReference>
<evidence type="ECO:0000256" key="4">
    <source>
        <dbReference type="PROSITE-ProRule" id="PRU00042"/>
    </source>
</evidence>
<dbReference type="EMBL" id="CALOZG010000013">
    <property type="protein sequence ID" value="CAH4031156.1"/>
    <property type="molecule type" value="Genomic_DNA"/>
</dbReference>
<evidence type="ECO:0000259" key="6">
    <source>
        <dbReference type="PROSITE" id="PS50157"/>
    </source>
</evidence>
<sequence length="1018" mass="119442">MLWSRVGIILLIASFIQVDSLKFSSLDLVYKRGVEAYSNERWSECIVQLEESLHLYKVYKRILINCRLKCKHDAQFTRIQDNIEDLKIYELYFNARQCLINCNNHAFEDVRMYNNVSDSIIFNMQSRKPYEYLHLCYFQMYAMSKAASASYTFLVTNPDDPKMKKNLDYYLNQPEVDINEVVDLESDDYQILYRLGLKSYHTKKWGETIANMEEALNDYLSWENNCRMECERQPEQEWSPEITITISNYMASLLICKQTCQDELKPLYNSGVEFIADLLNYIQISYYNLDRLDDMGKAVATYLLLLPNDEDMLENKKIYSTLIDDSAFVVRSDVVHYLKRDTYEKQLITFFRQENHSDDVETTNKKSIKNSQRYTVQYLEMASDIIMNEKISIQNILFTKAMPNYKIPIPTDGYKVHSCTDCGDRFLFESSLAVHINRKSFMIKYLCRYCGCLNEFFNRCQFLSHIRSHVTKTATVNISDIKVEPLPLITSVAQSSQNNQENDTQITKHFKYPCFECKDDIAVTGILEKDRALHYMQTTRMLTCPVCLFTLPSSCALIAHLRIHLKTPPFICSECGAYLSLRTCMYPYNHDCDGFKMMRVTSRIKCINGTCPAIHPNNFLMHLKSCHLNKIYKCPNCYLAGYSENAVLKHVMRCCNKTKYPTYFECQQCPGNFLSSSQIHKHLDKHFQETQKNCDSQIFPCWSCGLTLSNVYDFLNHHISKHWSYTTNKILGNVIKTVKYGDCDSCHKTLWYWQQSHERLKKCFYCILNSNSETIFEETSSNQLNKHHNIKCHVCKIEVNENWEDIKKHFNQFHKSIKYLDLKLVVSKLNSKSFQKYANRSHNAPTKKITKHFKQKKRPSSIKPLYDKINIHNSTKEILKNSYNCLKCNYNTEDIISYETHIKTHRDPDMAYQCMECGNCLAVKPSFSKHLLLEHNISDVEYYVKNKDCFNKTAFEKTMKVQPEENLPLEKNQCNVCRDKFIDSNSLEKHYRVHGMAFLIKNTQKSKSPQNEKDNIVI</sequence>
<reference evidence="7" key="1">
    <citation type="submission" date="2022-05" db="EMBL/GenBank/DDBJ databases">
        <authorList>
            <person name="Okamura Y."/>
        </authorList>
    </citation>
    <scope>NUCLEOTIDE SEQUENCE</scope>
</reference>
<dbReference type="GO" id="GO:0030199">
    <property type="term" value="P:collagen fibril organization"/>
    <property type="evidence" value="ECO:0007669"/>
    <property type="project" value="TreeGrafter"/>
</dbReference>
<dbReference type="Gene3D" id="1.25.40.10">
    <property type="entry name" value="Tetratricopeptide repeat domain"/>
    <property type="match status" value="2"/>
</dbReference>
<keyword evidence="4" id="KW-0862">Zinc</keyword>
<dbReference type="InterPro" id="IPR056585">
    <property type="entry name" value="Leprecan_dom"/>
</dbReference>
<organism evidence="7 8">
    <name type="scientific">Pieris brassicae</name>
    <name type="common">White butterfly</name>
    <name type="synonym">Large white butterfly</name>
    <dbReference type="NCBI Taxonomy" id="7116"/>
    <lineage>
        <taxon>Eukaryota</taxon>
        <taxon>Metazoa</taxon>
        <taxon>Ecdysozoa</taxon>
        <taxon>Arthropoda</taxon>
        <taxon>Hexapoda</taxon>
        <taxon>Insecta</taxon>
        <taxon>Pterygota</taxon>
        <taxon>Neoptera</taxon>
        <taxon>Endopterygota</taxon>
        <taxon>Lepidoptera</taxon>
        <taxon>Glossata</taxon>
        <taxon>Ditrysia</taxon>
        <taxon>Papilionoidea</taxon>
        <taxon>Pieridae</taxon>
        <taxon>Pierinae</taxon>
        <taxon>Pieris</taxon>
    </lineage>
</organism>
<evidence type="ECO:0000256" key="3">
    <source>
        <dbReference type="ARBA" id="ARBA00023180"/>
    </source>
</evidence>
<dbReference type="InterPro" id="IPR052284">
    <property type="entry name" value="Collagen_mod_leprecan"/>
</dbReference>
<dbReference type="GO" id="GO:0005518">
    <property type="term" value="F:collagen binding"/>
    <property type="evidence" value="ECO:0007669"/>
    <property type="project" value="TreeGrafter"/>
</dbReference>
<dbReference type="PROSITE" id="PS50157">
    <property type="entry name" value="ZINC_FINGER_C2H2_2"/>
    <property type="match status" value="2"/>
</dbReference>
<dbReference type="GO" id="GO:0008270">
    <property type="term" value="F:zinc ion binding"/>
    <property type="evidence" value="ECO:0007669"/>
    <property type="project" value="UniProtKB-KW"/>
</dbReference>
<accession>A0A9P0TKZ9</accession>
<evidence type="ECO:0000256" key="1">
    <source>
        <dbReference type="ARBA" id="ARBA00006487"/>
    </source>
</evidence>
<keyword evidence="2 5" id="KW-0732">Signal</keyword>
<proteinExistence type="inferred from homology"/>
<feature type="chain" id="PRO_5040148392" description="C2H2-type domain-containing protein" evidence="5">
    <location>
        <begin position="21"/>
        <end position="1018"/>
    </location>
</feature>
<evidence type="ECO:0000256" key="2">
    <source>
        <dbReference type="ARBA" id="ARBA00022729"/>
    </source>
</evidence>
<dbReference type="PROSITE" id="PS00028">
    <property type="entry name" value="ZINC_FINGER_C2H2_1"/>
    <property type="match status" value="5"/>
</dbReference>
<dbReference type="PANTHER" id="PTHR13986">
    <property type="entry name" value="PROTEIN LYSINE HYDROXYLATION COMPLEX COMPONENT"/>
    <property type="match status" value="1"/>
</dbReference>
<feature type="signal peptide" evidence="5">
    <location>
        <begin position="1"/>
        <end position="20"/>
    </location>
</feature>
<dbReference type="SMART" id="SM00355">
    <property type="entry name" value="ZnF_C2H2"/>
    <property type="match status" value="11"/>
</dbReference>